<organism evidence="10 11">
    <name type="scientific">Bathycoccus prasinos</name>
    <dbReference type="NCBI Taxonomy" id="41875"/>
    <lineage>
        <taxon>Eukaryota</taxon>
        <taxon>Viridiplantae</taxon>
        <taxon>Chlorophyta</taxon>
        <taxon>Mamiellophyceae</taxon>
        <taxon>Mamiellales</taxon>
        <taxon>Bathycoccaceae</taxon>
        <taxon>Bathycoccus</taxon>
    </lineage>
</organism>
<dbReference type="FunFam" id="3.30.450.60:FF:000002">
    <property type="entry name" value="AP-2 complex subunit mu, putative"/>
    <property type="match status" value="1"/>
</dbReference>
<dbReference type="eggNOG" id="KOG0938">
    <property type="taxonomic scope" value="Eukaryota"/>
</dbReference>
<comment type="subcellular location">
    <subcellularLocation>
        <location evidence="6">Membrane</location>
        <location evidence="6">Coated pit</location>
    </subcellularLocation>
</comment>
<dbReference type="InterPro" id="IPR043512">
    <property type="entry name" value="Mu2_C"/>
</dbReference>
<evidence type="ECO:0000256" key="2">
    <source>
        <dbReference type="ARBA" id="ARBA00022583"/>
    </source>
</evidence>
<dbReference type="EMBL" id="FO082263">
    <property type="protein sequence ID" value="CCO20271.1"/>
    <property type="molecule type" value="Genomic_DNA"/>
</dbReference>
<dbReference type="AlphaFoldDB" id="K8EQD7"/>
<accession>K8EQD7</accession>
<dbReference type="InterPro" id="IPR011012">
    <property type="entry name" value="Longin-like_dom_sf"/>
</dbReference>
<dbReference type="InterPro" id="IPR001392">
    <property type="entry name" value="Clathrin_mu"/>
</dbReference>
<dbReference type="InterPro" id="IPR028565">
    <property type="entry name" value="MHD"/>
</dbReference>
<reference evidence="10 11" key="1">
    <citation type="submission" date="2011-10" db="EMBL/GenBank/DDBJ databases">
        <authorList>
            <person name="Genoscope - CEA"/>
        </authorList>
    </citation>
    <scope>NUCLEOTIDE SEQUENCE [LARGE SCALE GENOMIC DNA]</scope>
    <source>
        <strain evidence="10 11">RCC 1105</strain>
    </source>
</reference>
<keyword evidence="4" id="KW-0472">Membrane</keyword>
<evidence type="ECO:0000256" key="4">
    <source>
        <dbReference type="ARBA" id="ARBA00023136"/>
    </source>
</evidence>
<dbReference type="PANTHER" id="PTHR10529">
    <property type="entry name" value="AP COMPLEX SUBUNIT MU"/>
    <property type="match status" value="1"/>
</dbReference>
<protein>
    <submittedName>
        <fullName evidence="10">AP-2 complex subunit mu-1</fullName>
    </submittedName>
</protein>
<dbReference type="InterPro" id="IPR036168">
    <property type="entry name" value="AP2_Mu_C_sf"/>
</dbReference>
<dbReference type="CDD" id="cd09251">
    <property type="entry name" value="AP-2_Mu2_Cterm"/>
    <property type="match status" value="1"/>
</dbReference>
<dbReference type="SUPFAM" id="SSF64356">
    <property type="entry name" value="SNARE-like"/>
    <property type="match status" value="1"/>
</dbReference>
<feature type="compositionally biased region" description="Low complexity" evidence="8">
    <location>
        <begin position="51"/>
        <end position="71"/>
    </location>
</feature>
<dbReference type="SUPFAM" id="SSF49447">
    <property type="entry name" value="Second domain of Mu2 adaptin subunit (ap50) of ap2 adaptor"/>
    <property type="match status" value="1"/>
</dbReference>
<dbReference type="PROSITE" id="PS51072">
    <property type="entry name" value="MHD"/>
    <property type="match status" value="1"/>
</dbReference>
<keyword evidence="5" id="KW-0168">Coated pit</keyword>
<dbReference type="Gene3D" id="2.60.40.1170">
    <property type="entry name" value="Mu homology domain, subdomain B"/>
    <property type="match status" value="2"/>
</dbReference>
<dbReference type="GO" id="GO:0006897">
    <property type="term" value="P:endocytosis"/>
    <property type="evidence" value="ECO:0007669"/>
    <property type="project" value="UniProtKB-KW"/>
</dbReference>
<keyword evidence="2" id="KW-0254">Endocytosis</keyword>
<dbReference type="GO" id="GO:0006886">
    <property type="term" value="P:intracellular protein transport"/>
    <property type="evidence" value="ECO:0007669"/>
    <property type="project" value="UniProtKB-UniRule"/>
</dbReference>
<dbReference type="STRING" id="41875.K8EQD7"/>
<proteinExistence type="inferred from homology"/>
<sequence length="572" mass="63250">MNRPPPPPIALSAVFIVNLRGDVLIERQYRSDISRANIDMFKTEILSLSASSSSPFSGRKSSNGSSKRNASTTSSKVDVQSLPPIRIVGQIRFMFIRVANVYVCAATKLNVNVSMCFAFLKSAIGTFQSYFGKVNENNIRANFVLMYELFDEMCDNGYPQITSANVLKEFITQKASVMDIIEGKLNNKGDNGQMKSSKDEKEEAMNKLARARQTTAQMTGSVQWRRPGLMYKKNEVYLDVIETISCVTQANGDALRASCSGRVVLNAKLSGMPELKIGLNDSLGDEAKGGRNNPNAVDAGGDGKDMDFRGMPSLANKRKTIDLDDLQFHHCVNLSKFASDKVVSFVPPDGEFELMKYRVSENVSIPFKVIAMVKELGRTRVSVDVMFKSVFAEKTVAQEIRVRIPVPPNTAKVKVLCSGGKARYLAGEECLRWKIKNLPGGKEIRLQAEVMLVGSIKDDADDKKSGGKKKWSQPPLNVQFSLPMFTASGLRIRFLKVWSKEGYEATKWVRYLTTAASSGHQGASAKLTSSERKKMGDFEVRVNSDGNNNNIYNDNGENSVLNDNIGRLRISN</sequence>
<evidence type="ECO:0000313" key="10">
    <source>
        <dbReference type="EMBL" id="CCO20271.1"/>
    </source>
</evidence>
<evidence type="ECO:0000256" key="6">
    <source>
        <dbReference type="ARBA" id="ARBA00037878"/>
    </source>
</evidence>
<dbReference type="InterPro" id="IPR043532">
    <property type="entry name" value="AP2_Mu_N"/>
</dbReference>
<dbReference type="PIRSF" id="PIRSF005992">
    <property type="entry name" value="Clathrin_mu"/>
    <property type="match status" value="1"/>
</dbReference>
<evidence type="ECO:0000256" key="7">
    <source>
        <dbReference type="PIRNR" id="PIRNR005992"/>
    </source>
</evidence>
<dbReference type="Pfam" id="PF00928">
    <property type="entry name" value="Adap_comp_sub"/>
    <property type="match status" value="1"/>
</dbReference>
<name>K8EQD7_9CHLO</name>
<feature type="domain" description="MHD" evidence="9">
    <location>
        <begin position="233"/>
        <end position="521"/>
    </location>
</feature>
<evidence type="ECO:0000256" key="8">
    <source>
        <dbReference type="SAM" id="MobiDB-lite"/>
    </source>
</evidence>
<feature type="region of interest" description="Disordered" evidence="8">
    <location>
        <begin position="284"/>
        <end position="304"/>
    </location>
</feature>
<dbReference type="GO" id="GO:0030131">
    <property type="term" value="C:clathrin adaptor complex"/>
    <property type="evidence" value="ECO:0007669"/>
    <property type="project" value="UniProtKB-UniRule"/>
</dbReference>
<dbReference type="Gene3D" id="3.30.450.60">
    <property type="match status" value="1"/>
</dbReference>
<keyword evidence="1 7" id="KW-0813">Transport</keyword>
<comment type="similarity">
    <text evidence="7">Belongs to the adaptor complexes medium subunit family.</text>
</comment>
<dbReference type="OrthoDB" id="10259133at2759"/>
<dbReference type="GeneID" id="19011126"/>
<dbReference type="GO" id="GO:0005905">
    <property type="term" value="C:clathrin-coated pit"/>
    <property type="evidence" value="ECO:0007669"/>
    <property type="project" value="UniProtKB-KW"/>
</dbReference>
<evidence type="ECO:0000313" key="11">
    <source>
        <dbReference type="Proteomes" id="UP000198341"/>
    </source>
</evidence>
<dbReference type="InterPro" id="IPR050431">
    <property type="entry name" value="Adaptor_comp_med_subunit"/>
</dbReference>
<evidence type="ECO:0000259" key="9">
    <source>
        <dbReference type="PROSITE" id="PS51072"/>
    </source>
</evidence>
<dbReference type="KEGG" id="bpg:Bathy16g01840"/>
<evidence type="ECO:0000256" key="3">
    <source>
        <dbReference type="ARBA" id="ARBA00022927"/>
    </source>
</evidence>
<keyword evidence="11" id="KW-1185">Reference proteome</keyword>
<dbReference type="CDD" id="cd14836">
    <property type="entry name" value="AP2_Mu_N"/>
    <property type="match status" value="1"/>
</dbReference>
<gene>
    <name evidence="10" type="ordered locus">Bathy16g01840</name>
</gene>
<evidence type="ECO:0000256" key="1">
    <source>
        <dbReference type="ARBA" id="ARBA00022448"/>
    </source>
</evidence>
<feature type="region of interest" description="Disordered" evidence="8">
    <location>
        <begin position="51"/>
        <end position="75"/>
    </location>
</feature>
<dbReference type="RefSeq" id="XP_007508654.1">
    <property type="nucleotide sequence ID" value="XM_007508592.1"/>
</dbReference>
<keyword evidence="3 7" id="KW-0653">Protein transport</keyword>
<evidence type="ECO:0000256" key="5">
    <source>
        <dbReference type="ARBA" id="ARBA00023176"/>
    </source>
</evidence>
<dbReference type="Proteomes" id="UP000198341">
    <property type="component" value="Chromosome 16"/>
</dbReference>